<accession>G7YBZ5</accession>
<reference key="2">
    <citation type="submission" date="2011-10" db="EMBL/GenBank/DDBJ databases">
        <title>The genome and transcriptome sequence of Clonorchis sinensis provide insights into the carcinogenic liver fluke.</title>
        <authorList>
            <person name="Wang X."/>
            <person name="Huang Y."/>
            <person name="Chen W."/>
            <person name="Liu H."/>
            <person name="Guo L."/>
            <person name="Chen Y."/>
            <person name="Luo F."/>
            <person name="Zhou W."/>
            <person name="Sun J."/>
            <person name="Mao Q."/>
            <person name="Liang P."/>
            <person name="Zhou C."/>
            <person name="Tian Y."/>
            <person name="Men J."/>
            <person name="Lv X."/>
            <person name="Huang L."/>
            <person name="Zhou J."/>
            <person name="Hu Y."/>
            <person name="Li R."/>
            <person name="Zhang F."/>
            <person name="Lei H."/>
            <person name="Li X."/>
            <person name="Hu X."/>
            <person name="Liang C."/>
            <person name="Xu J."/>
            <person name="Wu Z."/>
            <person name="Yu X."/>
        </authorList>
    </citation>
    <scope>NUCLEOTIDE SEQUENCE</scope>
    <source>
        <strain>Henan</strain>
    </source>
</reference>
<dbReference type="Proteomes" id="UP000008909">
    <property type="component" value="Unassembled WGS sequence"/>
</dbReference>
<name>G7YBZ5_CLOSI</name>
<reference evidence="1" key="1">
    <citation type="journal article" date="2011" name="Genome Biol.">
        <title>The draft genome of the carcinogenic human liver fluke Clonorchis sinensis.</title>
        <authorList>
            <person name="Wang X."/>
            <person name="Chen W."/>
            <person name="Huang Y."/>
            <person name="Sun J."/>
            <person name="Men J."/>
            <person name="Liu H."/>
            <person name="Luo F."/>
            <person name="Guo L."/>
            <person name="Lv X."/>
            <person name="Deng C."/>
            <person name="Zhou C."/>
            <person name="Fan Y."/>
            <person name="Li X."/>
            <person name="Huang L."/>
            <person name="Hu Y."/>
            <person name="Liang C."/>
            <person name="Hu X."/>
            <person name="Xu J."/>
            <person name="Yu X."/>
        </authorList>
    </citation>
    <scope>NUCLEOTIDE SEQUENCE [LARGE SCALE GENOMIC DNA]</scope>
    <source>
        <strain evidence="1">Henan</strain>
    </source>
</reference>
<dbReference type="AlphaFoldDB" id="G7YBZ5"/>
<protein>
    <submittedName>
        <fullName evidence="1">Uncharacterized protein</fullName>
    </submittedName>
</protein>
<proteinExistence type="predicted"/>
<organism evidence="1 2">
    <name type="scientific">Clonorchis sinensis</name>
    <name type="common">Chinese liver fluke</name>
    <dbReference type="NCBI Taxonomy" id="79923"/>
    <lineage>
        <taxon>Eukaryota</taxon>
        <taxon>Metazoa</taxon>
        <taxon>Spiralia</taxon>
        <taxon>Lophotrochozoa</taxon>
        <taxon>Platyhelminthes</taxon>
        <taxon>Trematoda</taxon>
        <taxon>Digenea</taxon>
        <taxon>Opisthorchiida</taxon>
        <taxon>Opisthorchiata</taxon>
        <taxon>Opisthorchiidae</taxon>
        <taxon>Clonorchis</taxon>
    </lineage>
</organism>
<evidence type="ECO:0000313" key="1">
    <source>
        <dbReference type="EMBL" id="GAA50479.1"/>
    </source>
</evidence>
<sequence>MPARRGRRGRVGRPGDPQLNTSYPLPDCCDSCQKCAQICDDEDSFFRYPDTDDSFLCTWCKKEYPLILEASCGHQFCKRGGLVSVPEGGKRAGDALQGMVGFPDLVYSGHRPSSTIVTHELPSADEQLRRTTTVQGSLVRRYDLGDSLAELSAKNGVSMTAVMHASPAPASTLEKTSGAECDGIARNGSQSISNSVRAVSFSPVYLIERFECVEDVVLPISACPIDKHFIRESRLAEFILLETQESLANESSDSSAIRALKSRVDSLTIVMNRLIEHLAIRTMLNESKTTKNTILTNGFENIHPMQQEEPQKGPLISDFEDSEPEKPVRAGQAVDFGALDSACRAMNIAMLCNLPVESRLDPSQPTELVITSTNVRQLLPRFWKKATEENWSDEEKVQRLRMICDPALQRLLDNADVFRKDWAYISSILYGDHVLDESSVVFHPDHYRIGRFAQHLYVVFIRGINKPWERGSYLLSERLLNAAHKWTFLSAILLLAEVTSCHVIRRKFKDRCTVKLPKSRRQQSSYRYWAQTTDHPKQLITCATISAVHHTSENFKVQFNFDRELYRQVDGSSDELSDFRKL</sequence>
<evidence type="ECO:0000313" key="2">
    <source>
        <dbReference type="Proteomes" id="UP000008909"/>
    </source>
</evidence>
<dbReference type="EMBL" id="DF143050">
    <property type="protein sequence ID" value="GAA50479.1"/>
    <property type="molecule type" value="Genomic_DNA"/>
</dbReference>
<gene>
    <name evidence="1" type="ORF">CLF_104595</name>
</gene>
<keyword evidence="2" id="KW-1185">Reference proteome</keyword>